<dbReference type="GO" id="GO:0030449">
    <property type="term" value="P:regulation of complement activation"/>
    <property type="evidence" value="ECO:0007669"/>
    <property type="project" value="TreeGrafter"/>
</dbReference>
<gene>
    <name evidence="6" type="ORF">NYPRO_LOCUS23430</name>
</gene>
<comment type="subcellular location">
    <subcellularLocation>
        <location evidence="1">Cell membrane</location>
        <topology evidence="1">Peripheral membrane protein</topology>
        <orientation evidence="1">Extracellular side</orientation>
    </subcellularLocation>
</comment>
<evidence type="ECO:0000256" key="4">
    <source>
        <dbReference type="ARBA" id="ARBA00022517"/>
    </source>
</evidence>
<evidence type="ECO:0000256" key="1">
    <source>
        <dbReference type="ARBA" id="ARBA00004296"/>
    </source>
</evidence>
<dbReference type="SUPFAM" id="SSF54529">
    <property type="entry name" value="Mitochondrial glycoprotein MAM33-like"/>
    <property type="match status" value="1"/>
</dbReference>
<dbReference type="AlphaFoldDB" id="A0A811ZPV7"/>
<dbReference type="GO" id="GO:0005886">
    <property type="term" value="C:plasma membrane"/>
    <property type="evidence" value="ECO:0007669"/>
    <property type="project" value="UniProtKB-SubCell"/>
</dbReference>
<proteinExistence type="inferred from homology"/>
<evidence type="ECO:0000313" key="6">
    <source>
        <dbReference type="EMBL" id="CAD7690636.1"/>
    </source>
</evidence>
<accession>A0A811ZPV7</accession>
<protein>
    <recommendedName>
        <fullName evidence="3">Complement component 1 Q subcomponent-binding protein, mitochondrial</fullName>
    </recommendedName>
</protein>
<comment type="caution">
    <text evidence="6">The sequence shown here is derived from an EMBL/GenBank/DDBJ whole genome shotgun (WGS) entry which is preliminary data.</text>
</comment>
<keyword evidence="7" id="KW-1185">Reference proteome</keyword>
<dbReference type="GO" id="GO:0005634">
    <property type="term" value="C:nucleus"/>
    <property type="evidence" value="ECO:0007669"/>
    <property type="project" value="TreeGrafter"/>
</dbReference>
<comment type="similarity">
    <text evidence="2">Belongs to the MAM33 family.</text>
</comment>
<keyword evidence="5" id="KW-0732">Signal</keyword>
<name>A0A811ZPV7_NYCPR</name>
<feature type="chain" id="PRO_5032338136" description="Complement component 1 Q subcomponent-binding protein, mitochondrial" evidence="5">
    <location>
        <begin position="21"/>
        <end position="198"/>
    </location>
</feature>
<dbReference type="InterPro" id="IPR003428">
    <property type="entry name" value="MAM33"/>
</dbReference>
<evidence type="ECO:0000313" key="7">
    <source>
        <dbReference type="Proteomes" id="UP000645828"/>
    </source>
</evidence>
<dbReference type="Proteomes" id="UP000645828">
    <property type="component" value="Unassembled WGS sequence"/>
</dbReference>
<evidence type="ECO:0000256" key="3">
    <source>
        <dbReference type="ARBA" id="ARBA00021918"/>
    </source>
</evidence>
<sequence>MCPTCWAWPMPGLCATPTHPWPCMWPFGLLGVHMGRVRLWHPAHLGGQNFEFLNDEVKEEKKIRKHKSLPKMSGGWELEVNGTEAKLLQKKFAGEKITPTLNIPNSILPTFDGKEEPKVGEPEPELSSTPNFVVEVIKKGGKKTLVLTGLIFSIGEMSVQSIGVANTIAEELVMLSTALKHQEYINFLKDPRSFVKSQ</sequence>
<evidence type="ECO:0000256" key="5">
    <source>
        <dbReference type="SAM" id="SignalP"/>
    </source>
</evidence>
<reference evidence="6" key="1">
    <citation type="submission" date="2020-12" db="EMBL/GenBank/DDBJ databases">
        <authorList>
            <consortium name="Molecular Ecology Group"/>
        </authorList>
    </citation>
    <scope>NUCLEOTIDE SEQUENCE</scope>
    <source>
        <strain evidence="6">TBG_1078</strain>
    </source>
</reference>
<dbReference type="GO" id="GO:0030984">
    <property type="term" value="F:kininogen binding"/>
    <property type="evidence" value="ECO:0007669"/>
    <property type="project" value="TreeGrafter"/>
</dbReference>
<dbReference type="EMBL" id="CAJHUB010000771">
    <property type="protein sequence ID" value="CAD7690636.1"/>
    <property type="molecule type" value="Genomic_DNA"/>
</dbReference>
<dbReference type="GO" id="GO:0048025">
    <property type="term" value="P:negative regulation of mRNA splicing, via spliceosome"/>
    <property type="evidence" value="ECO:0007669"/>
    <property type="project" value="TreeGrafter"/>
</dbReference>
<dbReference type="GO" id="GO:0001849">
    <property type="term" value="F:complement component C1q complex binding"/>
    <property type="evidence" value="ECO:0007669"/>
    <property type="project" value="TreeGrafter"/>
</dbReference>
<dbReference type="GO" id="GO:0009986">
    <property type="term" value="C:cell surface"/>
    <property type="evidence" value="ECO:0007669"/>
    <property type="project" value="TreeGrafter"/>
</dbReference>
<dbReference type="GO" id="GO:0005759">
    <property type="term" value="C:mitochondrial matrix"/>
    <property type="evidence" value="ECO:0007669"/>
    <property type="project" value="InterPro"/>
</dbReference>
<dbReference type="Gene3D" id="3.10.280.10">
    <property type="entry name" value="Mitochondrial glycoprotein"/>
    <property type="match status" value="1"/>
</dbReference>
<organism evidence="6 7">
    <name type="scientific">Nyctereutes procyonoides</name>
    <name type="common">Raccoon dog</name>
    <name type="synonym">Canis procyonoides</name>
    <dbReference type="NCBI Taxonomy" id="34880"/>
    <lineage>
        <taxon>Eukaryota</taxon>
        <taxon>Metazoa</taxon>
        <taxon>Chordata</taxon>
        <taxon>Craniata</taxon>
        <taxon>Vertebrata</taxon>
        <taxon>Euteleostomi</taxon>
        <taxon>Mammalia</taxon>
        <taxon>Eutheria</taxon>
        <taxon>Laurasiatheria</taxon>
        <taxon>Carnivora</taxon>
        <taxon>Caniformia</taxon>
        <taxon>Canidae</taxon>
        <taxon>Nyctereutes</taxon>
    </lineage>
</organism>
<dbReference type="GO" id="GO:0042256">
    <property type="term" value="P:cytosolic ribosome assembly"/>
    <property type="evidence" value="ECO:0007669"/>
    <property type="project" value="TreeGrafter"/>
</dbReference>
<feature type="signal peptide" evidence="5">
    <location>
        <begin position="1"/>
        <end position="20"/>
    </location>
</feature>
<dbReference type="GO" id="GO:0003714">
    <property type="term" value="F:transcription corepressor activity"/>
    <property type="evidence" value="ECO:0007669"/>
    <property type="project" value="TreeGrafter"/>
</dbReference>
<evidence type="ECO:0000256" key="2">
    <source>
        <dbReference type="ARBA" id="ARBA00005457"/>
    </source>
</evidence>
<dbReference type="PANTHER" id="PTHR10826:SF1">
    <property type="entry name" value="COMPLEMENT COMPONENT 1 Q SUBCOMPONENT-BINDING PROTEIN, MITOCHONDRIAL"/>
    <property type="match status" value="1"/>
</dbReference>
<keyword evidence="4" id="KW-0690">Ribosome biogenesis</keyword>
<dbReference type="PANTHER" id="PTHR10826">
    <property type="entry name" value="COMPLEMENT COMPONENT 1"/>
    <property type="match status" value="1"/>
</dbReference>
<dbReference type="InterPro" id="IPR036561">
    <property type="entry name" value="MAM33_sf"/>
</dbReference>